<name>A0A2T0PP75_9ACTN</name>
<feature type="region of interest" description="Disordered" evidence="1">
    <location>
        <begin position="49"/>
        <end position="72"/>
    </location>
</feature>
<gene>
    <name evidence="2" type="ORF">CLV72_11832</name>
</gene>
<dbReference type="Proteomes" id="UP000237846">
    <property type="component" value="Unassembled WGS sequence"/>
</dbReference>
<keyword evidence="3" id="KW-1185">Reference proteome</keyword>
<reference evidence="2 3" key="1">
    <citation type="submission" date="2018-03" db="EMBL/GenBank/DDBJ databases">
        <title>Genomic Encyclopedia of Archaeal and Bacterial Type Strains, Phase II (KMG-II): from individual species to whole genera.</title>
        <authorList>
            <person name="Goeker M."/>
        </authorList>
    </citation>
    <scope>NUCLEOTIDE SEQUENCE [LARGE SCALE GENOMIC DNA]</scope>
    <source>
        <strain evidence="2 3">DSM 45601</strain>
    </source>
</reference>
<sequence>MSATTEPSGVQVMRAAVEGLTIAAVEADIADRPEKATVLDLAARRAARRLRRLTERPDGPDDTEPNTAGRAA</sequence>
<dbReference type="RefSeq" id="WP_106253848.1">
    <property type="nucleotide sequence ID" value="NZ_PVZC01000018.1"/>
</dbReference>
<evidence type="ECO:0000256" key="1">
    <source>
        <dbReference type="SAM" id="MobiDB-lite"/>
    </source>
</evidence>
<proteinExistence type="predicted"/>
<accession>A0A2T0PP75</accession>
<organism evidence="2 3">
    <name type="scientific">Allonocardiopsis opalescens</name>
    <dbReference type="NCBI Taxonomy" id="1144618"/>
    <lineage>
        <taxon>Bacteria</taxon>
        <taxon>Bacillati</taxon>
        <taxon>Actinomycetota</taxon>
        <taxon>Actinomycetes</taxon>
        <taxon>Streptosporangiales</taxon>
        <taxon>Allonocardiopsis</taxon>
    </lineage>
</organism>
<evidence type="ECO:0000313" key="2">
    <source>
        <dbReference type="EMBL" id="PRX90694.1"/>
    </source>
</evidence>
<dbReference type="EMBL" id="PVZC01000018">
    <property type="protein sequence ID" value="PRX90694.1"/>
    <property type="molecule type" value="Genomic_DNA"/>
</dbReference>
<protein>
    <submittedName>
        <fullName evidence="2">Uncharacterized protein</fullName>
    </submittedName>
</protein>
<evidence type="ECO:0000313" key="3">
    <source>
        <dbReference type="Proteomes" id="UP000237846"/>
    </source>
</evidence>
<dbReference type="AlphaFoldDB" id="A0A2T0PP75"/>
<comment type="caution">
    <text evidence="2">The sequence shown here is derived from an EMBL/GenBank/DDBJ whole genome shotgun (WGS) entry which is preliminary data.</text>
</comment>